<gene>
    <name evidence="1" type="ORF">MSAN_01609900</name>
</gene>
<comment type="caution">
    <text evidence="1">The sequence shown here is derived from an EMBL/GenBank/DDBJ whole genome shotgun (WGS) entry which is preliminary data.</text>
</comment>
<sequence>MRWANVKDGVLAIVEISRSFSKVLKVVCIMAPIQISSPKCIFGLTKDRNELHGFYTRLPVSGLKGCISLGTSASNEGDSVVHPLDRILGLGQERSHAQSILMDLSKRLETSNYSATEKPPGPLCTNFCGKDELNTDDQS</sequence>
<organism evidence="1 2">
    <name type="scientific">Mycena sanguinolenta</name>
    <dbReference type="NCBI Taxonomy" id="230812"/>
    <lineage>
        <taxon>Eukaryota</taxon>
        <taxon>Fungi</taxon>
        <taxon>Dikarya</taxon>
        <taxon>Basidiomycota</taxon>
        <taxon>Agaricomycotina</taxon>
        <taxon>Agaricomycetes</taxon>
        <taxon>Agaricomycetidae</taxon>
        <taxon>Agaricales</taxon>
        <taxon>Marasmiineae</taxon>
        <taxon>Mycenaceae</taxon>
        <taxon>Mycena</taxon>
    </lineage>
</organism>
<dbReference type="EMBL" id="JACAZH010000013">
    <property type="protein sequence ID" value="KAF7351765.1"/>
    <property type="molecule type" value="Genomic_DNA"/>
</dbReference>
<dbReference type="AlphaFoldDB" id="A0A8H6Y0H3"/>
<dbReference type="Proteomes" id="UP000623467">
    <property type="component" value="Unassembled WGS sequence"/>
</dbReference>
<keyword evidence="2" id="KW-1185">Reference proteome</keyword>
<reference evidence="1" key="1">
    <citation type="submission" date="2020-05" db="EMBL/GenBank/DDBJ databases">
        <title>Mycena genomes resolve the evolution of fungal bioluminescence.</title>
        <authorList>
            <person name="Tsai I.J."/>
        </authorList>
    </citation>
    <scope>NUCLEOTIDE SEQUENCE</scope>
    <source>
        <strain evidence="1">160909Yilan</strain>
    </source>
</reference>
<evidence type="ECO:0000313" key="1">
    <source>
        <dbReference type="EMBL" id="KAF7351765.1"/>
    </source>
</evidence>
<protein>
    <submittedName>
        <fullName evidence="1">Uncharacterized protein</fullName>
    </submittedName>
</protein>
<name>A0A8H6Y0H3_9AGAR</name>
<evidence type="ECO:0000313" key="2">
    <source>
        <dbReference type="Proteomes" id="UP000623467"/>
    </source>
</evidence>
<proteinExistence type="predicted"/>
<accession>A0A8H6Y0H3</accession>